<dbReference type="EMBL" id="JAKKPZ010000002">
    <property type="protein sequence ID" value="KAI1725981.1"/>
    <property type="molecule type" value="Genomic_DNA"/>
</dbReference>
<protein>
    <submittedName>
        <fullName evidence="2">Uncharacterized protein</fullName>
    </submittedName>
</protein>
<keyword evidence="1" id="KW-0732">Signal</keyword>
<reference evidence="2" key="1">
    <citation type="submission" date="2022-01" db="EMBL/GenBank/DDBJ databases">
        <title>Genome Sequence Resource for Two Populations of Ditylenchus destructor, the Migratory Endoparasitic Phytonematode.</title>
        <authorList>
            <person name="Zhang H."/>
            <person name="Lin R."/>
            <person name="Xie B."/>
        </authorList>
    </citation>
    <scope>NUCLEOTIDE SEQUENCE</scope>
    <source>
        <strain evidence="2">BazhouSP</strain>
    </source>
</reference>
<evidence type="ECO:0000256" key="1">
    <source>
        <dbReference type="SAM" id="SignalP"/>
    </source>
</evidence>
<dbReference type="Proteomes" id="UP001201812">
    <property type="component" value="Unassembled WGS sequence"/>
</dbReference>
<feature type="chain" id="PRO_5042252354" evidence="1">
    <location>
        <begin position="24"/>
        <end position="82"/>
    </location>
</feature>
<keyword evidence="3" id="KW-1185">Reference proteome</keyword>
<dbReference type="AlphaFoldDB" id="A0AAD4NGL5"/>
<comment type="caution">
    <text evidence="2">The sequence shown here is derived from an EMBL/GenBank/DDBJ whole genome shotgun (WGS) entry which is preliminary data.</text>
</comment>
<evidence type="ECO:0000313" key="2">
    <source>
        <dbReference type="EMBL" id="KAI1725981.1"/>
    </source>
</evidence>
<accession>A0AAD4NGL5</accession>
<sequence length="82" mass="8778">MLRYGILMLMMTGLSVVVADLKADSIPPGSAIFGPGECPPIVVGRTTYNNGICDGLMCKYEVRVAGSMIGATYTRIQNNCFN</sequence>
<feature type="signal peptide" evidence="1">
    <location>
        <begin position="1"/>
        <end position="23"/>
    </location>
</feature>
<evidence type="ECO:0000313" key="3">
    <source>
        <dbReference type="Proteomes" id="UP001201812"/>
    </source>
</evidence>
<proteinExistence type="predicted"/>
<organism evidence="2 3">
    <name type="scientific">Ditylenchus destructor</name>
    <dbReference type="NCBI Taxonomy" id="166010"/>
    <lineage>
        <taxon>Eukaryota</taxon>
        <taxon>Metazoa</taxon>
        <taxon>Ecdysozoa</taxon>
        <taxon>Nematoda</taxon>
        <taxon>Chromadorea</taxon>
        <taxon>Rhabditida</taxon>
        <taxon>Tylenchina</taxon>
        <taxon>Tylenchomorpha</taxon>
        <taxon>Sphaerularioidea</taxon>
        <taxon>Anguinidae</taxon>
        <taxon>Anguininae</taxon>
        <taxon>Ditylenchus</taxon>
    </lineage>
</organism>
<name>A0AAD4NGL5_9BILA</name>
<gene>
    <name evidence="2" type="ORF">DdX_02673</name>
</gene>